<dbReference type="AlphaFoldDB" id="A0A6B0VE92"/>
<feature type="domain" description="CUB" evidence="5">
    <location>
        <begin position="637"/>
        <end position="734"/>
    </location>
</feature>
<dbReference type="Gene3D" id="2.60.120.290">
    <property type="entry name" value="Spermadhesin, CUB domain"/>
    <property type="match status" value="2"/>
</dbReference>
<dbReference type="InterPro" id="IPR003961">
    <property type="entry name" value="FN3_dom"/>
</dbReference>
<evidence type="ECO:0000313" key="6">
    <source>
        <dbReference type="EMBL" id="MXV00528.1"/>
    </source>
</evidence>
<dbReference type="EMBL" id="GIFC01018444">
    <property type="protein sequence ID" value="MXV00528.1"/>
    <property type="molecule type" value="Transcribed_RNA"/>
</dbReference>
<dbReference type="CDD" id="cd00063">
    <property type="entry name" value="FN3"/>
    <property type="match status" value="1"/>
</dbReference>
<dbReference type="InterPro" id="IPR000859">
    <property type="entry name" value="CUB_dom"/>
</dbReference>
<dbReference type="InterPro" id="IPR035914">
    <property type="entry name" value="Sperma_CUB_dom_sf"/>
</dbReference>
<keyword evidence="4" id="KW-0732">Signal</keyword>
<dbReference type="InterPro" id="IPR013783">
    <property type="entry name" value="Ig-like_fold"/>
</dbReference>
<dbReference type="SUPFAM" id="SSF49854">
    <property type="entry name" value="Spermadhesin, CUB domain"/>
    <property type="match status" value="2"/>
</dbReference>
<dbReference type="FunFam" id="2.60.120.290:FF:000005">
    <property type="entry name" value="Procollagen C-endopeptidase enhancer 1"/>
    <property type="match status" value="1"/>
</dbReference>
<dbReference type="PANTHER" id="PTHR24251">
    <property type="entry name" value="OVOCHYMASE-RELATED"/>
    <property type="match status" value="1"/>
</dbReference>
<dbReference type="SMART" id="SM00060">
    <property type="entry name" value="FN3"/>
    <property type="match status" value="3"/>
</dbReference>
<feature type="signal peptide" evidence="4">
    <location>
        <begin position="1"/>
        <end position="16"/>
    </location>
</feature>
<reference evidence="6" key="1">
    <citation type="submission" date="2019-12" db="EMBL/GenBank/DDBJ databases">
        <title>An insight into the sialome of adult female Ixodes ricinus ticks feeding for 6 days.</title>
        <authorList>
            <person name="Perner J."/>
            <person name="Ribeiro J.M.C."/>
        </authorList>
    </citation>
    <scope>NUCLEOTIDE SEQUENCE</scope>
    <source>
        <strain evidence="6">Semi-engorged</strain>
        <tissue evidence="6">Salivary glands</tissue>
    </source>
</reference>
<evidence type="ECO:0000256" key="2">
    <source>
        <dbReference type="ARBA" id="ARBA00023157"/>
    </source>
</evidence>
<evidence type="ECO:0000256" key="3">
    <source>
        <dbReference type="PROSITE-ProRule" id="PRU00059"/>
    </source>
</evidence>
<sequence length="735" mass="81834">MRLALIILLFFPAVYATWYNDHLPFKCGGNVKISKIFLCDGKRQCPNDTTQSFCADDEDSEICVATRYLPPKELVLRTQSENNLTVFISWSFEDSAITKPGVELTSDSDDSENVHLAGYLLSGSSDHHNFRKTFTAEVNEYRVSGLKPWTQYEIVLRPYYTVDGSVQPIYKVGKAAYAIYRSEATAPTAPAYAGVLSVEDKTISMKVGDPLSWNGEPGGYLVRWETLDSLPERRGQAYFGIPETRSLGNQYMKISMDLVPGRHYVLHTSVQNIAHQNKSLRGPEVSISTVVPCTDPVSVTAIATGPHDVTVTWRSESFVEYFEISALALDASQTDKKEQSVPDDDEAVASNNTFLNPQDVLINVTAEHDPVSVYNITIHKLIPSSNVSVCVKSCGMDKCTSGIVTPIFTQPDYPPFFEVLNVTTTAFEVRVTPSRYTQYQVRYCNEDSVCKTIFTPGSVSIVDLMPATKYTVDVREGLRDANEQISLGLGPAARTRVSTEKDDSCAYKITASHGEISSPNYPNIYPNSASCSWLIKTDPDFGIRLVFNDFKLEKDTKCISDYVSVYEGKDTSAPILGTYCGNTVPAPILSSSDQIYMVFKSDSEVQGKGFSATYTELYKEDLVARRGSEQRIYSHVEYGNQLYDDNFDRDWVIRAPAGHVRLRFSAFDIEAHDSCEYDYVKVFDGSDKSARLLKTFCGDQLPSEITSSSDSLLLRFHTDHINTKSGFVALYSAVE</sequence>
<comment type="caution">
    <text evidence="3">Lacks conserved residue(s) required for the propagation of feature annotation.</text>
</comment>
<dbReference type="Pfam" id="PF00431">
    <property type="entry name" value="CUB"/>
    <property type="match status" value="2"/>
</dbReference>
<organism evidence="6">
    <name type="scientific">Ixodes ricinus</name>
    <name type="common">Common tick</name>
    <name type="synonym">Acarus ricinus</name>
    <dbReference type="NCBI Taxonomy" id="34613"/>
    <lineage>
        <taxon>Eukaryota</taxon>
        <taxon>Metazoa</taxon>
        <taxon>Ecdysozoa</taxon>
        <taxon>Arthropoda</taxon>
        <taxon>Chelicerata</taxon>
        <taxon>Arachnida</taxon>
        <taxon>Acari</taxon>
        <taxon>Parasitiformes</taxon>
        <taxon>Ixodida</taxon>
        <taxon>Ixodoidea</taxon>
        <taxon>Ixodidae</taxon>
        <taxon>Ixodinae</taxon>
        <taxon>Ixodes</taxon>
    </lineage>
</organism>
<accession>A0A6B0VE92</accession>
<dbReference type="PROSITE" id="PS01180">
    <property type="entry name" value="CUB"/>
    <property type="match status" value="2"/>
</dbReference>
<name>A0A6B0VE92_IXORI</name>
<keyword evidence="2" id="KW-1015">Disulfide bond</keyword>
<evidence type="ECO:0000259" key="5">
    <source>
        <dbReference type="PROSITE" id="PS01180"/>
    </source>
</evidence>
<dbReference type="Gene3D" id="2.60.40.10">
    <property type="entry name" value="Immunoglobulins"/>
    <property type="match status" value="1"/>
</dbReference>
<keyword evidence="1" id="KW-0677">Repeat</keyword>
<feature type="domain" description="CUB" evidence="5">
    <location>
        <begin position="505"/>
        <end position="617"/>
    </location>
</feature>
<evidence type="ECO:0000256" key="1">
    <source>
        <dbReference type="ARBA" id="ARBA00022737"/>
    </source>
</evidence>
<dbReference type="PANTHER" id="PTHR24251:SF37">
    <property type="entry name" value="CUB DOMAIN-CONTAINING PROTEIN"/>
    <property type="match status" value="1"/>
</dbReference>
<feature type="chain" id="PRO_5025329670" evidence="4">
    <location>
        <begin position="17"/>
        <end position="735"/>
    </location>
</feature>
<dbReference type="SMART" id="SM00042">
    <property type="entry name" value="CUB"/>
    <property type="match status" value="2"/>
</dbReference>
<dbReference type="InterPro" id="IPR036116">
    <property type="entry name" value="FN3_sf"/>
</dbReference>
<dbReference type="CDD" id="cd00041">
    <property type="entry name" value="CUB"/>
    <property type="match status" value="2"/>
</dbReference>
<dbReference type="FunFam" id="2.60.120.290:FF:000013">
    <property type="entry name" value="Membrane frizzled-related protein"/>
    <property type="match status" value="1"/>
</dbReference>
<proteinExistence type="predicted"/>
<evidence type="ECO:0000256" key="4">
    <source>
        <dbReference type="SAM" id="SignalP"/>
    </source>
</evidence>
<dbReference type="SUPFAM" id="SSF49265">
    <property type="entry name" value="Fibronectin type III"/>
    <property type="match status" value="2"/>
</dbReference>
<protein>
    <submittedName>
        <fullName evidence="6">Putative procollagen c-endopeptidase enhancer</fullName>
    </submittedName>
</protein>